<dbReference type="Proteomes" id="UP000553776">
    <property type="component" value="Unassembled WGS sequence"/>
</dbReference>
<dbReference type="AlphaFoldDB" id="A0A841U1F6"/>
<keyword evidence="1" id="KW-0472">Membrane</keyword>
<dbReference type="EMBL" id="JACJVR010000090">
    <property type="protein sequence ID" value="MBB6694366.1"/>
    <property type="molecule type" value="Genomic_DNA"/>
</dbReference>
<evidence type="ECO:0000313" key="2">
    <source>
        <dbReference type="EMBL" id="MBB6694366.1"/>
    </source>
</evidence>
<keyword evidence="1" id="KW-1133">Transmembrane helix</keyword>
<feature type="transmembrane region" description="Helical" evidence="1">
    <location>
        <begin position="119"/>
        <end position="139"/>
    </location>
</feature>
<comment type="caution">
    <text evidence="2">The sequence shown here is derived from an EMBL/GenBank/DDBJ whole genome shotgun (WGS) entry which is preliminary data.</text>
</comment>
<gene>
    <name evidence="2" type="ORF">H7B90_23500</name>
</gene>
<organism evidence="2 3">
    <name type="scientific">Cohnella xylanilytica</name>
    <dbReference type="NCBI Taxonomy" id="557555"/>
    <lineage>
        <taxon>Bacteria</taxon>
        <taxon>Bacillati</taxon>
        <taxon>Bacillota</taxon>
        <taxon>Bacilli</taxon>
        <taxon>Bacillales</taxon>
        <taxon>Paenibacillaceae</taxon>
        <taxon>Cohnella</taxon>
    </lineage>
</organism>
<keyword evidence="3" id="KW-1185">Reference proteome</keyword>
<proteinExistence type="predicted"/>
<name>A0A841U1F6_9BACL</name>
<keyword evidence="1" id="KW-0812">Transmembrane</keyword>
<feature type="transmembrane region" description="Helical" evidence="1">
    <location>
        <begin position="151"/>
        <end position="169"/>
    </location>
</feature>
<accession>A0A841U1F6</accession>
<protein>
    <submittedName>
        <fullName evidence="2">Uncharacterized protein</fullName>
    </submittedName>
</protein>
<reference evidence="2 3" key="1">
    <citation type="submission" date="2020-08" db="EMBL/GenBank/DDBJ databases">
        <title>Cohnella phylogeny.</title>
        <authorList>
            <person name="Dunlap C."/>
        </authorList>
    </citation>
    <scope>NUCLEOTIDE SEQUENCE [LARGE SCALE GENOMIC DNA]</scope>
    <source>
        <strain evidence="2 3">DSM 25239</strain>
    </source>
</reference>
<dbReference type="RefSeq" id="WP_185138336.1">
    <property type="nucleotide sequence ID" value="NZ_JACJVR010000090.1"/>
</dbReference>
<evidence type="ECO:0000313" key="3">
    <source>
        <dbReference type="Proteomes" id="UP000553776"/>
    </source>
</evidence>
<sequence length="193" mass="22470">MYELYEWIRQHRHNPVTWAALVPLIIIILDKLGREFITDQVKRLLHIQHRDEFKEYIANQKRIERKIDRLALYMEVPEWNVEETSYTANTVKTSSILSRLGRLSAQYVKQFTMRRRKNMNYKTLIPSLIGAIKLILQPFGVDLSEITDEQINLVVNGISALLVIWGIFAKHIKKGAKKSDATNNLNVPIESAE</sequence>
<evidence type="ECO:0000256" key="1">
    <source>
        <dbReference type="SAM" id="Phobius"/>
    </source>
</evidence>